<proteinExistence type="predicted"/>
<reference evidence="1" key="1">
    <citation type="submission" date="2019-04" db="EMBL/GenBank/DDBJ databases">
        <title>Microbes associate with the intestines of laboratory mice.</title>
        <authorList>
            <person name="Navarre W."/>
            <person name="Wong E."/>
            <person name="Huang K."/>
            <person name="Tropini C."/>
            <person name="Ng K."/>
            <person name="Yu B."/>
        </authorList>
    </citation>
    <scope>NUCLEOTIDE SEQUENCE</scope>
    <source>
        <strain evidence="1">NM09_H32</strain>
    </source>
</reference>
<keyword evidence="2" id="KW-1185">Reference proteome</keyword>
<organism evidence="1 2">
    <name type="scientific">Dubosiella muris</name>
    <dbReference type="NCBI Taxonomy" id="3038133"/>
    <lineage>
        <taxon>Bacteria</taxon>
        <taxon>Bacillati</taxon>
        <taxon>Bacillota</taxon>
        <taxon>Erysipelotrichia</taxon>
        <taxon>Erysipelotrichales</taxon>
        <taxon>Erysipelotrichaceae</taxon>
        <taxon>Dubosiella</taxon>
    </lineage>
</organism>
<accession>A0AC61R7N4</accession>
<sequence length="445" mass="50572">MSEKKPKQNGEIDAFVKALLNKKTEMALNKDSQPEREDVSPAMTPVERQSAEKTMSSALDLLRKERGQLTIEEEEEKYRREQKEDGTHIEEVEDFTTDSIHQDARVDEQMIQSIYSSIELDDPKKAEKETPKRKPLKKVRSARPKKKKETPEAVKKEKAETAKDKTKDETEKKAKAKKPEKPEAVEPSFFRKNLKWFLAGIAVFALLLGAYTYKVVVYDPANITTEAQEQTYQKLVEYADEWDMLSDAEKMELIDYEPAYNELLEKQKTRLNTYFEEQTGDSFVKQLEALKALKATQEDETKPEYQQLVAFVSNWSTKPDEEKAQIVHYKDAFNGLSAALQQKIDQICMEQAGKNFNTLAAEEQAKLDQASQAAQEAQAAANEQRARIQSQIDELHAQLNDAMTYKADLEAQQAAGEDVGAMIATNDQTIAYLNEQIAALQATLP</sequence>
<gene>
    <name evidence="1" type="ORF">E5336_06980</name>
</gene>
<name>A0AC61R7N4_9FIRM</name>
<dbReference type="EMBL" id="SRYG01000012">
    <property type="protein sequence ID" value="TGY65889.1"/>
    <property type="molecule type" value="Genomic_DNA"/>
</dbReference>
<evidence type="ECO:0000313" key="1">
    <source>
        <dbReference type="EMBL" id="TGY65889.1"/>
    </source>
</evidence>
<protein>
    <submittedName>
        <fullName evidence="1">Uncharacterized protein</fullName>
    </submittedName>
</protein>
<dbReference type="Proteomes" id="UP000308836">
    <property type="component" value="Unassembled WGS sequence"/>
</dbReference>
<comment type="caution">
    <text evidence="1">The sequence shown here is derived from an EMBL/GenBank/DDBJ whole genome shotgun (WGS) entry which is preliminary data.</text>
</comment>
<evidence type="ECO:0000313" key="2">
    <source>
        <dbReference type="Proteomes" id="UP000308836"/>
    </source>
</evidence>